<dbReference type="PROSITE" id="PS50252">
    <property type="entry name" value="TBOX_3"/>
    <property type="match status" value="1"/>
</dbReference>
<evidence type="ECO:0000313" key="7">
    <source>
        <dbReference type="EMBL" id="VDK42917.1"/>
    </source>
</evidence>
<evidence type="ECO:0000256" key="3">
    <source>
        <dbReference type="ARBA" id="ARBA00023163"/>
    </source>
</evidence>
<feature type="domain" description="T-box" evidence="6">
    <location>
        <begin position="96"/>
        <end position="276"/>
    </location>
</feature>
<gene>
    <name evidence="7" type="ORF">TASK_LOCUS9344</name>
</gene>
<keyword evidence="3" id="KW-0804">Transcription</keyword>
<reference evidence="9" key="1">
    <citation type="submission" date="2017-02" db="UniProtKB">
        <authorList>
            <consortium name="WormBaseParasite"/>
        </authorList>
    </citation>
    <scope>IDENTIFICATION</scope>
</reference>
<evidence type="ECO:0000256" key="2">
    <source>
        <dbReference type="ARBA" id="ARBA00023125"/>
    </source>
</evidence>
<evidence type="ECO:0000259" key="6">
    <source>
        <dbReference type="PROSITE" id="PS50252"/>
    </source>
</evidence>
<dbReference type="SUPFAM" id="SSF49417">
    <property type="entry name" value="p53-like transcription factors"/>
    <property type="match status" value="1"/>
</dbReference>
<dbReference type="EMBL" id="UYRS01019106">
    <property type="protein sequence ID" value="VDK42917.1"/>
    <property type="molecule type" value="Genomic_DNA"/>
</dbReference>
<protein>
    <submittedName>
        <fullName evidence="9">T-box domain-containing protein</fullName>
    </submittedName>
</protein>
<dbReference type="Pfam" id="PF00907">
    <property type="entry name" value="T-box"/>
    <property type="match status" value="1"/>
</dbReference>
<dbReference type="SMART" id="SM00425">
    <property type="entry name" value="TBOX"/>
    <property type="match status" value="1"/>
</dbReference>
<dbReference type="GO" id="GO:0000981">
    <property type="term" value="F:DNA-binding transcription factor activity, RNA polymerase II-specific"/>
    <property type="evidence" value="ECO:0007669"/>
    <property type="project" value="TreeGrafter"/>
</dbReference>
<dbReference type="InterPro" id="IPR008967">
    <property type="entry name" value="p53-like_TF_DNA-bd_sf"/>
</dbReference>
<proteinExistence type="predicted"/>
<evidence type="ECO:0000256" key="1">
    <source>
        <dbReference type="ARBA" id="ARBA00023015"/>
    </source>
</evidence>
<dbReference type="GO" id="GO:0005634">
    <property type="term" value="C:nucleus"/>
    <property type="evidence" value="ECO:0007669"/>
    <property type="project" value="UniProtKB-SubCell"/>
</dbReference>
<keyword evidence="4 5" id="KW-0539">Nucleus</keyword>
<dbReference type="WBParaSite" id="TASK_0000934301-mRNA-1">
    <property type="protein sequence ID" value="TASK_0000934301-mRNA-1"/>
    <property type="gene ID" value="TASK_0000934301"/>
</dbReference>
<comment type="subcellular location">
    <subcellularLocation>
        <location evidence="5">Nucleus</location>
    </subcellularLocation>
</comment>
<comment type="caution">
    <text evidence="5">Lacks conserved residue(s) required for the propagation of feature annotation.</text>
</comment>
<dbReference type="GO" id="GO:0000978">
    <property type="term" value="F:RNA polymerase II cis-regulatory region sequence-specific DNA binding"/>
    <property type="evidence" value="ECO:0007669"/>
    <property type="project" value="InterPro"/>
</dbReference>
<organism evidence="9">
    <name type="scientific">Taenia asiatica</name>
    <name type="common">Asian tapeworm</name>
    <dbReference type="NCBI Taxonomy" id="60517"/>
    <lineage>
        <taxon>Eukaryota</taxon>
        <taxon>Metazoa</taxon>
        <taxon>Spiralia</taxon>
        <taxon>Lophotrochozoa</taxon>
        <taxon>Platyhelminthes</taxon>
        <taxon>Cestoda</taxon>
        <taxon>Eucestoda</taxon>
        <taxon>Cyclophyllidea</taxon>
        <taxon>Taeniidae</taxon>
        <taxon>Taenia</taxon>
    </lineage>
</organism>
<dbReference type="InterPro" id="IPR046360">
    <property type="entry name" value="T-box_DNA-bd"/>
</dbReference>
<keyword evidence="8" id="KW-1185">Reference proteome</keyword>
<dbReference type="OrthoDB" id="7442607at2759"/>
<dbReference type="InterPro" id="IPR001699">
    <property type="entry name" value="TF_T-box"/>
</dbReference>
<dbReference type="AlphaFoldDB" id="A0A0R3WET2"/>
<dbReference type="Gene3D" id="2.60.40.820">
    <property type="entry name" value="Transcription factor, T-box"/>
    <property type="match status" value="1"/>
</dbReference>
<dbReference type="GO" id="GO:0045893">
    <property type="term" value="P:positive regulation of DNA-templated transcription"/>
    <property type="evidence" value="ECO:0007669"/>
    <property type="project" value="InterPro"/>
</dbReference>
<evidence type="ECO:0000256" key="5">
    <source>
        <dbReference type="PROSITE-ProRule" id="PRU00201"/>
    </source>
</evidence>
<evidence type="ECO:0000313" key="8">
    <source>
        <dbReference type="Proteomes" id="UP000282613"/>
    </source>
</evidence>
<dbReference type="InterPro" id="IPR036960">
    <property type="entry name" value="T-box_sf"/>
</dbReference>
<dbReference type="GO" id="GO:0000785">
    <property type="term" value="C:chromatin"/>
    <property type="evidence" value="ECO:0007669"/>
    <property type="project" value="TreeGrafter"/>
</dbReference>
<dbReference type="CDD" id="cd00182">
    <property type="entry name" value="T-box"/>
    <property type="match status" value="1"/>
</dbReference>
<dbReference type="PANTHER" id="PTHR11267">
    <property type="entry name" value="T-BOX PROTEIN-RELATED"/>
    <property type="match status" value="1"/>
</dbReference>
<dbReference type="STRING" id="60517.A0A0R3WET2"/>
<dbReference type="Proteomes" id="UP000282613">
    <property type="component" value="Unassembled WGS sequence"/>
</dbReference>
<reference evidence="7 8" key="2">
    <citation type="submission" date="2018-11" db="EMBL/GenBank/DDBJ databases">
        <authorList>
            <consortium name="Pathogen Informatics"/>
        </authorList>
    </citation>
    <scope>NUCLEOTIDE SEQUENCE [LARGE SCALE GENOMIC DNA]</scope>
</reference>
<evidence type="ECO:0000256" key="4">
    <source>
        <dbReference type="ARBA" id="ARBA00023242"/>
    </source>
</evidence>
<evidence type="ECO:0000313" key="9">
    <source>
        <dbReference type="WBParaSite" id="TASK_0000934301-mRNA-1"/>
    </source>
</evidence>
<accession>A0A0R3WET2</accession>
<keyword evidence="2 5" id="KW-0238">DNA-binding</keyword>
<dbReference type="PANTHER" id="PTHR11267:SF181">
    <property type="entry name" value="OPTOMOTOR-BLIND PROTEIN"/>
    <property type="match status" value="1"/>
</dbReference>
<sequence length="285" mass="31969">MARASGEGEDYGGDEVSAEVRMLMEEDMRSALLTISQRVRYSWPTDLGGWRRGSSSICVGEGEYESANSAQRPKITLRLRNQIAWEAARPGLMEMRIGRPMFPTLSVRIDGLESNRLYTIFLDLMPKALDIHEYQSGLWISLQTTKPYPPPNQASLVCVSPLAVRSGSALEDCGMDFSFVKISANPCPSINRDEIFVHRGQIYLPRYHIVRYLTGAEMAVSPHSVEVCSNGLLARLDYVGTYVIPETEFIAVSDYQNRQILELKLDIDSNACGFRGRRDSNCFPN</sequence>
<dbReference type="PRINTS" id="PR00937">
    <property type="entry name" value="TBOX"/>
</dbReference>
<dbReference type="GO" id="GO:0001708">
    <property type="term" value="P:cell fate specification"/>
    <property type="evidence" value="ECO:0007669"/>
    <property type="project" value="TreeGrafter"/>
</dbReference>
<keyword evidence="1" id="KW-0805">Transcription regulation</keyword>
<name>A0A0R3WET2_TAEAS</name>